<dbReference type="Pfam" id="PF02786">
    <property type="entry name" value="CPSase_L_D2"/>
    <property type="match status" value="1"/>
</dbReference>
<keyword evidence="1 8" id="KW-0436">Ligase</keyword>
<name>A0ABV5AC75_9BACL</name>
<evidence type="ECO:0000256" key="3">
    <source>
        <dbReference type="ARBA" id="ARBA00022840"/>
    </source>
</evidence>
<accession>A0ABV5AC75</accession>
<evidence type="ECO:0000256" key="1">
    <source>
        <dbReference type="ARBA" id="ARBA00022598"/>
    </source>
</evidence>
<organism evidence="8 9">
    <name type="scientific">Alicyclobacillus fastidiosus</name>
    <dbReference type="NCBI Taxonomy" id="392011"/>
    <lineage>
        <taxon>Bacteria</taxon>
        <taxon>Bacillati</taxon>
        <taxon>Bacillota</taxon>
        <taxon>Bacilli</taxon>
        <taxon>Bacillales</taxon>
        <taxon>Alicyclobacillaceae</taxon>
        <taxon>Alicyclobacillus</taxon>
    </lineage>
</organism>
<dbReference type="PANTHER" id="PTHR18866:SF128">
    <property type="entry name" value="UREA AMIDOLYASE"/>
    <property type="match status" value="1"/>
</dbReference>
<dbReference type="InterPro" id="IPR005481">
    <property type="entry name" value="BC-like_N"/>
</dbReference>
<dbReference type="InterPro" id="IPR005482">
    <property type="entry name" value="Biotin_COase_C"/>
</dbReference>
<evidence type="ECO:0000259" key="6">
    <source>
        <dbReference type="PROSITE" id="PS50975"/>
    </source>
</evidence>
<dbReference type="GO" id="GO:0003989">
    <property type="term" value="F:acetyl-CoA carboxylase activity"/>
    <property type="evidence" value="ECO:0007669"/>
    <property type="project" value="UniProtKB-EC"/>
</dbReference>
<feature type="domain" description="ATP-grasp" evidence="6">
    <location>
        <begin position="120"/>
        <end position="317"/>
    </location>
</feature>
<dbReference type="Pfam" id="PF02785">
    <property type="entry name" value="Biotin_carb_C"/>
    <property type="match status" value="1"/>
</dbReference>
<dbReference type="SUPFAM" id="SSF52440">
    <property type="entry name" value="PreATP-grasp domain"/>
    <property type="match status" value="1"/>
</dbReference>
<dbReference type="NCBIfam" id="NF006367">
    <property type="entry name" value="PRK08591.1"/>
    <property type="match status" value="1"/>
</dbReference>
<dbReference type="SUPFAM" id="SSF56059">
    <property type="entry name" value="Glutathione synthetase ATP-binding domain-like"/>
    <property type="match status" value="1"/>
</dbReference>
<sequence>MFQKVLIANRGEIARRIIRSCKRFNISTVAIYSDADADALHVREADEAVRIGPPPVAKSYLQAEAIVQAAVDMGSDAVHPGYGLLSENAAFARLVEAAGLTFIGPTSDAIEAMGSKVNARKLMAQAGVPTVPGSLGAVASVEEARRVAGEIGYPVMLKASSGGGGIGMQLVHTPEELERAFTSNRARAESYFGSGEMFLEKYVASPRHVEIQLLFDAYGNGVYLFERECSIQRRNQKVLEEAPSTFVTDELREAMGRAALSAGRAIGYRNAGTVEFLVDANRNFYFLEMNTRLQVEHPVTEMVTGLDLVEWQLRIAHGEELGFTQSQLSCSGHAIEVRVYAEDPVRMLPSPGTITALTLPVGEGVRNDVSVEGPAVITPFYDPMIGKLIVHADNRENAINRLNEALATYRIEGIKTNLPLLREIAASAAFGNGQTTTDFIAKLQASK</sequence>
<dbReference type="SUPFAM" id="SSF51246">
    <property type="entry name" value="Rudiment single hybrid motif"/>
    <property type="match status" value="1"/>
</dbReference>
<dbReference type="InterPro" id="IPR011054">
    <property type="entry name" value="Rudment_hybrid_motif"/>
</dbReference>
<dbReference type="PROSITE" id="PS00866">
    <property type="entry name" value="CPSASE_1"/>
    <property type="match status" value="1"/>
</dbReference>
<keyword evidence="3 5" id="KW-0067">ATP-binding</keyword>
<gene>
    <name evidence="8" type="ORF">KKP3000_003255</name>
</gene>
<dbReference type="PROSITE" id="PS50979">
    <property type="entry name" value="BC"/>
    <property type="match status" value="1"/>
</dbReference>
<dbReference type="Proteomes" id="UP001579974">
    <property type="component" value="Unassembled WGS sequence"/>
</dbReference>
<dbReference type="InterPro" id="IPR050856">
    <property type="entry name" value="Biotin_carboxylase_complex"/>
</dbReference>
<evidence type="ECO:0000313" key="9">
    <source>
        <dbReference type="Proteomes" id="UP001579974"/>
    </source>
</evidence>
<dbReference type="InterPro" id="IPR011761">
    <property type="entry name" value="ATP-grasp"/>
</dbReference>
<dbReference type="EC" id="6.4.1.2" evidence="8"/>
<keyword evidence="2 5" id="KW-0547">Nucleotide-binding</keyword>
<dbReference type="EMBL" id="JBDXSU010000004">
    <property type="protein sequence ID" value="MFB5189865.1"/>
    <property type="molecule type" value="Genomic_DNA"/>
</dbReference>
<evidence type="ECO:0000256" key="5">
    <source>
        <dbReference type="PROSITE-ProRule" id="PRU00409"/>
    </source>
</evidence>
<evidence type="ECO:0000259" key="7">
    <source>
        <dbReference type="PROSITE" id="PS50979"/>
    </source>
</evidence>
<evidence type="ECO:0000256" key="2">
    <source>
        <dbReference type="ARBA" id="ARBA00022741"/>
    </source>
</evidence>
<feature type="domain" description="Biotin carboxylation" evidence="7">
    <location>
        <begin position="1"/>
        <end position="445"/>
    </location>
</feature>
<dbReference type="InterPro" id="IPR005479">
    <property type="entry name" value="CPAse_ATP-bd"/>
</dbReference>
<dbReference type="Gene3D" id="3.30.470.20">
    <property type="entry name" value="ATP-grasp fold, B domain"/>
    <property type="match status" value="1"/>
</dbReference>
<dbReference type="PROSITE" id="PS50975">
    <property type="entry name" value="ATP_GRASP"/>
    <property type="match status" value="1"/>
</dbReference>
<dbReference type="PROSITE" id="PS00867">
    <property type="entry name" value="CPSASE_2"/>
    <property type="match status" value="1"/>
</dbReference>
<proteinExistence type="predicted"/>
<comment type="caution">
    <text evidence="8">The sequence shown here is derived from an EMBL/GenBank/DDBJ whole genome shotgun (WGS) entry which is preliminary data.</text>
</comment>
<protein>
    <submittedName>
        <fullName evidence="8">Acetyl-CoA carboxylase biotin carboxylase subunit</fullName>
        <ecNumber evidence="8">6.4.1.2</ecNumber>
    </submittedName>
</protein>
<dbReference type="PANTHER" id="PTHR18866">
    <property type="entry name" value="CARBOXYLASE:PYRUVATE/ACETYL-COA/PROPIONYL-COA CARBOXYLASE"/>
    <property type="match status" value="1"/>
</dbReference>
<dbReference type="SMART" id="SM00878">
    <property type="entry name" value="Biotin_carb_C"/>
    <property type="match status" value="1"/>
</dbReference>
<evidence type="ECO:0000313" key="8">
    <source>
        <dbReference type="EMBL" id="MFB5189865.1"/>
    </source>
</evidence>
<keyword evidence="4" id="KW-0092">Biotin</keyword>
<dbReference type="InterPro" id="IPR011764">
    <property type="entry name" value="Biotin_carboxylation_dom"/>
</dbReference>
<keyword evidence="9" id="KW-1185">Reference proteome</keyword>
<dbReference type="InterPro" id="IPR016185">
    <property type="entry name" value="PreATP-grasp_dom_sf"/>
</dbReference>
<evidence type="ECO:0000256" key="4">
    <source>
        <dbReference type="ARBA" id="ARBA00023267"/>
    </source>
</evidence>
<reference evidence="8 9" key="1">
    <citation type="journal article" date="2024" name="Int. J. Mol. Sci.">
        <title>Exploration of Alicyclobacillus spp. Genome in Search of Antibiotic Resistance.</title>
        <authorList>
            <person name="Bucka-Kolendo J."/>
            <person name="Kiousi D.E."/>
            <person name="Dekowska A."/>
            <person name="Mikolajczuk-Szczyrba A."/>
            <person name="Karadedos D.M."/>
            <person name="Michael P."/>
            <person name="Galanis A."/>
            <person name="Sokolowska B."/>
        </authorList>
    </citation>
    <scope>NUCLEOTIDE SEQUENCE [LARGE SCALE GENOMIC DNA]</scope>
    <source>
        <strain evidence="8 9">KKP 3000</strain>
    </source>
</reference>
<dbReference type="Pfam" id="PF00289">
    <property type="entry name" value="Biotin_carb_N"/>
    <property type="match status" value="1"/>
</dbReference>
<dbReference type="RefSeq" id="WP_275476323.1">
    <property type="nucleotide sequence ID" value="NZ_CP162940.1"/>
</dbReference>